<dbReference type="PANTHER" id="PTHR43179">
    <property type="entry name" value="RHAMNOSYLTRANSFERASE WBBL"/>
    <property type="match status" value="1"/>
</dbReference>
<dbReference type="PANTHER" id="PTHR43179:SF7">
    <property type="entry name" value="RHAMNOSYLTRANSFERASE WBBL"/>
    <property type="match status" value="1"/>
</dbReference>
<dbReference type="EMBL" id="JACHMJ010000001">
    <property type="protein sequence ID" value="MBB5844231.1"/>
    <property type="molecule type" value="Genomic_DNA"/>
</dbReference>
<evidence type="ECO:0000313" key="2">
    <source>
        <dbReference type="EMBL" id="MBB5844231.1"/>
    </source>
</evidence>
<proteinExistence type="predicted"/>
<keyword evidence="2" id="KW-0808">Transferase</keyword>
<evidence type="ECO:0000313" key="3">
    <source>
        <dbReference type="Proteomes" id="UP000536685"/>
    </source>
</evidence>
<gene>
    <name evidence="2" type="ORF">HD599_002554</name>
</gene>
<reference evidence="2 3" key="1">
    <citation type="submission" date="2020-08" db="EMBL/GenBank/DDBJ databases">
        <title>Sequencing the genomes of 1000 actinobacteria strains.</title>
        <authorList>
            <person name="Klenk H.-P."/>
        </authorList>
    </citation>
    <scope>NUCLEOTIDE SEQUENCE [LARGE SCALE GENOMIC DNA]</scope>
    <source>
        <strain evidence="2 3">DSM 105784</strain>
    </source>
</reference>
<dbReference type="GO" id="GO:0016740">
    <property type="term" value="F:transferase activity"/>
    <property type="evidence" value="ECO:0007669"/>
    <property type="project" value="UniProtKB-KW"/>
</dbReference>
<dbReference type="InterPro" id="IPR001173">
    <property type="entry name" value="Glyco_trans_2-like"/>
</dbReference>
<dbReference type="InterPro" id="IPR029044">
    <property type="entry name" value="Nucleotide-diphossugar_trans"/>
</dbReference>
<dbReference type="Proteomes" id="UP000536685">
    <property type="component" value="Unassembled WGS sequence"/>
</dbReference>
<feature type="domain" description="Glycosyltransferase 2-like" evidence="1">
    <location>
        <begin position="247"/>
        <end position="431"/>
    </location>
</feature>
<dbReference type="AlphaFoldDB" id="A0A841AR26"/>
<organism evidence="2 3">
    <name type="scientific">Conyzicola lurida</name>
    <dbReference type="NCBI Taxonomy" id="1172621"/>
    <lineage>
        <taxon>Bacteria</taxon>
        <taxon>Bacillati</taxon>
        <taxon>Actinomycetota</taxon>
        <taxon>Actinomycetes</taxon>
        <taxon>Micrococcales</taxon>
        <taxon>Microbacteriaceae</taxon>
        <taxon>Conyzicola</taxon>
    </lineage>
</organism>
<dbReference type="SUPFAM" id="SSF53448">
    <property type="entry name" value="Nucleotide-diphospho-sugar transferases"/>
    <property type="match status" value="2"/>
</dbReference>
<dbReference type="Pfam" id="PF00535">
    <property type="entry name" value="Glycos_transf_2"/>
    <property type="match status" value="1"/>
</dbReference>
<sequence>MVNSTIAVVLPVAGATSFPYPLLLASLSTDDTSDWEIIVAGRVEGYTVGAGDPRVRFAGTDATDWAAAVNAGIEMAGTDFVLIANADGKFSAGETRVLVEARPVESDVVYTDEYIFGVKPTRFRFKPDSSPERLRCQFYWGNAVFYRRELLQRLGGVRTGIPGAELYDLALRAQRSGAVIEHFRATVFALPDGTPPVGAVSGQAALDATRTVLEEHLAETGGGYVESVHENGAHRTHRSVVGDPLVSIVIPTRGSLGEVHGETRCLVIEAVRTIIEKTTYENYELVVVMDSVADPAVTQTLRDIGGDRMRIVWWDRPFNFSAKMNLGVFHARGEYVLFLNDDTEVITPGWIEPMLSLCQRPGAGMAGAMLYFEDDSIQHAGHIYERGDAGHIGTVGRRGASGPLNSFLVEREISGVTAACSMMPRDVFDEVGGFSLLLPGNFNDVDLCMKVTELGHTIYWTPNTELYHYESKTRVSRVARYEVETAWGRWEWRLDDPTYWPYGSMLTSDENASL</sequence>
<evidence type="ECO:0000259" key="1">
    <source>
        <dbReference type="Pfam" id="PF00535"/>
    </source>
</evidence>
<comment type="caution">
    <text evidence="2">The sequence shown here is derived from an EMBL/GenBank/DDBJ whole genome shotgun (WGS) entry which is preliminary data.</text>
</comment>
<protein>
    <submittedName>
        <fullName evidence="2">GT2 family glycosyltransferase</fullName>
    </submittedName>
</protein>
<dbReference type="Gene3D" id="3.90.550.10">
    <property type="entry name" value="Spore Coat Polysaccharide Biosynthesis Protein SpsA, Chain A"/>
    <property type="match status" value="2"/>
</dbReference>
<accession>A0A841AR26</accession>
<keyword evidence="3" id="KW-1185">Reference proteome</keyword>
<name>A0A841AR26_9MICO</name>
<dbReference type="RefSeq" id="WP_184238181.1">
    <property type="nucleotide sequence ID" value="NZ_JACHMJ010000001.1"/>
</dbReference>